<dbReference type="GeneID" id="15011169"/>
<protein>
    <recommendedName>
        <fullName evidence="1">Phage tail lysozyme domain-containing protein</fullName>
    </recommendedName>
</protein>
<dbReference type="RefSeq" id="YP_007674612.1">
    <property type="nucleotide sequence ID" value="NC_020851.1"/>
</dbReference>
<accession>M4QQ18</accession>
<dbReference type="EMBL" id="HQ633071">
    <property type="protein sequence ID" value="AGH31760.1"/>
    <property type="molecule type" value="Genomic_DNA"/>
</dbReference>
<dbReference type="Gene3D" id="1.10.530.10">
    <property type="match status" value="1"/>
</dbReference>
<evidence type="ECO:0000313" key="3">
    <source>
        <dbReference type="Proteomes" id="UP000201252"/>
    </source>
</evidence>
<dbReference type="KEGG" id="vg:15011169"/>
<evidence type="ECO:0000313" key="2">
    <source>
        <dbReference type="EMBL" id="AGH31760.1"/>
    </source>
</evidence>
<feature type="domain" description="Phage tail lysozyme" evidence="1">
    <location>
        <begin position="48"/>
        <end position="163"/>
    </location>
</feature>
<keyword evidence="3" id="KW-1185">Reference proteome</keyword>
<name>M4QQ18_9CAUD</name>
<sequence>MDDLEKAFIGMSNDFDNAQKAITGDISGETSGEVTGESGPISGGESAIAKQMYDYLMTKEGMTENKAEGIVANIKFESGFRPGVASGDDGGSGGLFQMKAERGIALQRAVPNWKTNWKGQIDHALQTDRGPEYMGKNFSSGGDAANWFMRNYERPSEGLRNTRDVNQRQWLKKANLSGEMGGSGGKYGGGGGNVVEYITGDRRHPNFEYNGHGRESNYHEHIAFKTLQDKERAKAALRAAGIQVGSEYRPGDPGWHGANLAIDVPGAQWGGSGAIGQREYNGSARVRQVLTNAGFGGAGLGHGSSAVSRSPGVMPDIGYSTGPQNTIIIIEEEAPPPMMMGQSGGSSPVIVMGASLNSIMKRKFLTDLAYT</sequence>
<dbReference type="Proteomes" id="UP000201252">
    <property type="component" value="Segment"/>
</dbReference>
<reference evidence="2 3" key="1">
    <citation type="submission" date="2010-10" db="EMBL/GenBank/DDBJ databases">
        <title>The Genome Sequence of Synechococcus phage S-SKS1.</title>
        <authorList>
            <consortium name="The Broad Institute Genome Sequencing Platform"/>
            <person name="Henn M.R."/>
            <person name="Clokie M."/>
            <person name="Levin J."/>
            <person name="Malboeuf C."/>
            <person name="Casali M."/>
            <person name="Russ C."/>
            <person name="Lennon N."/>
            <person name="Chapman S.B."/>
            <person name="Erlich R."/>
            <person name="Young S.K."/>
            <person name="Yandava C."/>
            <person name="Zeng Q."/>
            <person name="Alvarado L."/>
            <person name="Anderson S."/>
            <person name="Berlin A."/>
            <person name="Chen Z."/>
            <person name="Freedman E."/>
            <person name="Gellesch M."/>
            <person name="Goldberg J."/>
            <person name="Green L."/>
            <person name="Griggs A."/>
            <person name="Gujja S."/>
            <person name="Heilman E.R."/>
            <person name="Heiman D."/>
            <person name="Hollinger A."/>
            <person name="Howarth C."/>
            <person name="Larson L."/>
            <person name="Mehta T."/>
            <person name="Pearson M."/>
            <person name="Roberts A."/>
            <person name="Ryan E."/>
            <person name="Saif S."/>
            <person name="Shea T."/>
            <person name="Shenoy N."/>
            <person name="Sisk P."/>
            <person name="Stolte C."/>
            <person name="Sykes S."/>
            <person name="White J."/>
            <person name="Haas B."/>
            <person name="Nusbaum C."/>
            <person name="Birren B."/>
        </authorList>
    </citation>
    <scope>NUCLEOTIDE SEQUENCE [LARGE SCALE GENOMIC DNA]</scope>
</reference>
<evidence type="ECO:0000259" key="1">
    <source>
        <dbReference type="Pfam" id="PF18013"/>
    </source>
</evidence>
<dbReference type="OrthoDB" id="41070at10239"/>
<gene>
    <name evidence="2" type="ORF">SWZG_00255</name>
</gene>
<organism evidence="2 3">
    <name type="scientific">Synechococcus phage S-SKS1</name>
    <dbReference type="NCBI Taxonomy" id="754042"/>
    <lineage>
        <taxon>Viruses</taxon>
        <taxon>Duplodnaviria</taxon>
        <taxon>Heunggongvirae</taxon>
        <taxon>Uroviricota</taxon>
        <taxon>Caudoviricetes</taxon>
        <taxon>Llyrvirus</taxon>
        <taxon>Llyrvirus SSKS1</taxon>
    </lineage>
</organism>
<dbReference type="InterPro" id="IPR041219">
    <property type="entry name" value="Phage_lysozyme2"/>
</dbReference>
<dbReference type="Pfam" id="PF18013">
    <property type="entry name" value="Phage_lysozyme2"/>
    <property type="match status" value="1"/>
</dbReference>
<proteinExistence type="predicted"/>